<keyword evidence="3" id="KW-1185">Reference proteome</keyword>
<protein>
    <submittedName>
        <fullName evidence="2">Uncharacterized protein</fullName>
    </submittedName>
</protein>
<evidence type="ECO:0000256" key="1">
    <source>
        <dbReference type="SAM" id="MobiDB-lite"/>
    </source>
</evidence>
<dbReference type="Proteomes" id="UP000054538">
    <property type="component" value="Unassembled WGS sequence"/>
</dbReference>
<name>A0A0D0DGX2_9AGAM</name>
<gene>
    <name evidence="2" type="ORF">PAXRUDRAFT_28847</name>
</gene>
<reference evidence="2 3" key="1">
    <citation type="submission" date="2014-04" db="EMBL/GenBank/DDBJ databases">
        <authorList>
            <consortium name="DOE Joint Genome Institute"/>
            <person name="Kuo A."/>
            <person name="Kohler A."/>
            <person name="Jargeat P."/>
            <person name="Nagy L.G."/>
            <person name="Floudas D."/>
            <person name="Copeland A."/>
            <person name="Barry K.W."/>
            <person name="Cichocki N."/>
            <person name="Veneault-Fourrey C."/>
            <person name="LaButti K."/>
            <person name="Lindquist E.A."/>
            <person name="Lipzen A."/>
            <person name="Lundell T."/>
            <person name="Morin E."/>
            <person name="Murat C."/>
            <person name="Sun H."/>
            <person name="Tunlid A."/>
            <person name="Henrissat B."/>
            <person name="Grigoriev I.V."/>
            <person name="Hibbett D.S."/>
            <person name="Martin F."/>
            <person name="Nordberg H.P."/>
            <person name="Cantor M.N."/>
            <person name="Hua S.X."/>
        </authorList>
    </citation>
    <scope>NUCLEOTIDE SEQUENCE [LARGE SCALE GENOMIC DNA]</scope>
    <source>
        <strain evidence="2 3">Ve08.2h10</strain>
    </source>
</reference>
<proteinExistence type="predicted"/>
<dbReference type="InParanoid" id="A0A0D0DGX2"/>
<dbReference type="AlphaFoldDB" id="A0A0D0DGX2"/>
<evidence type="ECO:0000313" key="2">
    <source>
        <dbReference type="EMBL" id="KIK77215.1"/>
    </source>
</evidence>
<dbReference type="EMBL" id="KN827082">
    <property type="protein sequence ID" value="KIK77215.1"/>
    <property type="molecule type" value="Genomic_DNA"/>
</dbReference>
<dbReference type="OrthoDB" id="2668018at2759"/>
<feature type="region of interest" description="Disordered" evidence="1">
    <location>
        <begin position="1"/>
        <end position="20"/>
    </location>
</feature>
<evidence type="ECO:0000313" key="3">
    <source>
        <dbReference type="Proteomes" id="UP000054538"/>
    </source>
</evidence>
<reference evidence="3" key="2">
    <citation type="submission" date="2015-01" db="EMBL/GenBank/DDBJ databases">
        <title>Evolutionary Origins and Diversification of the Mycorrhizal Mutualists.</title>
        <authorList>
            <consortium name="DOE Joint Genome Institute"/>
            <consortium name="Mycorrhizal Genomics Consortium"/>
            <person name="Kohler A."/>
            <person name="Kuo A."/>
            <person name="Nagy L.G."/>
            <person name="Floudas D."/>
            <person name="Copeland A."/>
            <person name="Barry K.W."/>
            <person name="Cichocki N."/>
            <person name="Veneault-Fourrey C."/>
            <person name="LaButti K."/>
            <person name="Lindquist E.A."/>
            <person name="Lipzen A."/>
            <person name="Lundell T."/>
            <person name="Morin E."/>
            <person name="Murat C."/>
            <person name="Riley R."/>
            <person name="Ohm R."/>
            <person name="Sun H."/>
            <person name="Tunlid A."/>
            <person name="Henrissat B."/>
            <person name="Grigoriev I.V."/>
            <person name="Hibbett D.S."/>
            <person name="Martin F."/>
        </authorList>
    </citation>
    <scope>NUCLEOTIDE SEQUENCE [LARGE SCALE GENOMIC DNA]</scope>
    <source>
        <strain evidence="3">Ve08.2h10</strain>
    </source>
</reference>
<accession>A0A0D0DGX2</accession>
<sequence length="278" mass="30490">MSKTIKAAELDDELDGDESHMNMKISQPHIVSGSLKRKVDECKVVPDSEPENLMSDTEDAMEINIVPAPADLDTSIKMIKLSATREQASIIQMPQPPQKKVKIEQAGAFVGTLPTSQTGKDSELSGPTYKTSREVIKHHSDYSNMDLPVPANVPNVWVIPEEDLVVALQTIFNAVHPQVDYTITTQGSVYAIIFVKTLHDGYKFLQEDPDNPSPSCAYCSGFMLELLASVHLSNISSAVNIPQWKTKELMAGKDMEGIVGLCTALIFFSAFDSPYNAC</sequence>
<dbReference type="HOGENOM" id="CLU_1001510_0_0_1"/>
<organism evidence="2 3">
    <name type="scientific">Paxillus rubicundulus Ve08.2h10</name>
    <dbReference type="NCBI Taxonomy" id="930991"/>
    <lineage>
        <taxon>Eukaryota</taxon>
        <taxon>Fungi</taxon>
        <taxon>Dikarya</taxon>
        <taxon>Basidiomycota</taxon>
        <taxon>Agaricomycotina</taxon>
        <taxon>Agaricomycetes</taxon>
        <taxon>Agaricomycetidae</taxon>
        <taxon>Boletales</taxon>
        <taxon>Paxilineae</taxon>
        <taxon>Paxillaceae</taxon>
        <taxon>Paxillus</taxon>
    </lineage>
</organism>